<dbReference type="FunFam" id="3.10.129.10:FF:000031">
    <property type="entry name" value="Acyl-coenzyme A thioesterase 9, mitochondrial"/>
    <property type="match status" value="1"/>
</dbReference>
<evidence type="ECO:0000313" key="6">
    <source>
        <dbReference type="Proteomes" id="UP001652660"/>
    </source>
</evidence>
<accession>A0A6P6WRG3</accession>
<feature type="domain" description="HotDog ACOT-type" evidence="5">
    <location>
        <begin position="257"/>
        <end position="379"/>
    </location>
</feature>
<dbReference type="FunFam" id="3.10.129.10:FF:000023">
    <property type="entry name" value="Acyl-coenzyme A thioesterase 9, mitochondrial"/>
    <property type="match status" value="1"/>
</dbReference>
<dbReference type="InterPro" id="IPR033120">
    <property type="entry name" value="HOTDOG_ACOT"/>
</dbReference>
<dbReference type="InterPro" id="IPR006683">
    <property type="entry name" value="Thioestr_dom"/>
</dbReference>
<sequence>MKRPTMLISHFFFKSPNSPTVSSMDVGKRSIHTLVSYFLNMEFHRTIASSRLHFYHAKTLPSSSITPLNHEFTQTNFTGSSKQPKSINKITSIDQNLPPTATGLKFRTNFSSTSIQSGKHLNDGISCTRFLNSFRKPEPMFKIISFDRMFYKFTQKRSFSSAPSDPFSVKPMEFGSSDSIPVNSTMSPRFETSAPIDAGHSMRKPISLWPGMYHSPVTNALWEARSSIFERLNNVAADAPSPNELIAKPPSKSRTSIVYKFSTDYILREQYRNPWNEIRMGKLVEDLDALAGTISFKHCSSADSTTMPLLLVTASVDKIVLRRPIRVDTDLTIVGAVTWVGRSSLEIQLEVTQSAQETSSQSDSLALTANFTFVARDSRTGKSAPVNQISPETEREKLLWEEAEERNQIRKKKRGEKRQGIDNDEETKRLNELLAEGRVFCDMPALADRDSILIRDTYLQNSLICQPQQRNIHGRIFGGFLMRRAFELAFATAYSFAGAAPRFVEVDHVDFLKPVDVGNFLRFKSCVLYTELENPDKPMINVEVVAHVTRPEFRSSEVSNKFYFTFTVRPDAIKNGLKIRNVVPATEEEAKRVIERMDAEKM</sequence>
<gene>
    <name evidence="7" type="primary">LOC113735142</name>
</gene>
<dbReference type="GO" id="GO:0006637">
    <property type="term" value="P:acyl-CoA metabolic process"/>
    <property type="evidence" value="ECO:0007669"/>
    <property type="project" value="TreeGrafter"/>
</dbReference>
<dbReference type="RefSeq" id="XP_027117905.1">
    <property type="nucleotide sequence ID" value="XM_027262104.2"/>
</dbReference>
<organism evidence="6 7">
    <name type="scientific">Coffea arabica</name>
    <name type="common">Arabian coffee</name>
    <dbReference type="NCBI Taxonomy" id="13443"/>
    <lineage>
        <taxon>Eukaryota</taxon>
        <taxon>Viridiplantae</taxon>
        <taxon>Streptophyta</taxon>
        <taxon>Embryophyta</taxon>
        <taxon>Tracheophyta</taxon>
        <taxon>Spermatophyta</taxon>
        <taxon>Magnoliopsida</taxon>
        <taxon>eudicotyledons</taxon>
        <taxon>Gunneridae</taxon>
        <taxon>Pentapetalae</taxon>
        <taxon>asterids</taxon>
        <taxon>lamiids</taxon>
        <taxon>Gentianales</taxon>
        <taxon>Rubiaceae</taxon>
        <taxon>Ixoroideae</taxon>
        <taxon>Gardenieae complex</taxon>
        <taxon>Bertiereae - Coffeeae clade</taxon>
        <taxon>Coffeeae</taxon>
        <taxon>Coffea</taxon>
    </lineage>
</organism>
<dbReference type="Gene3D" id="3.10.129.10">
    <property type="entry name" value="Hotdog Thioesterase"/>
    <property type="match status" value="2"/>
</dbReference>
<keyword evidence="3" id="KW-0378">Hydrolase</keyword>
<evidence type="ECO:0000313" key="7">
    <source>
        <dbReference type="RefSeq" id="XP_027117905.1"/>
    </source>
</evidence>
<keyword evidence="6" id="KW-1185">Reference proteome</keyword>
<dbReference type="PANTHER" id="PTHR12655:SF3">
    <property type="entry name" value="ACYL-COENZYME A THIOESTERASE 9, MITOCHONDRIAL-LIKE ISOFORM X1"/>
    <property type="match status" value="1"/>
</dbReference>
<evidence type="ECO:0000256" key="4">
    <source>
        <dbReference type="ARBA" id="ARBA00022946"/>
    </source>
</evidence>
<dbReference type="PROSITE" id="PS51770">
    <property type="entry name" value="HOTDOG_ACOT"/>
    <property type="match status" value="2"/>
</dbReference>
<dbReference type="OrthoDB" id="331699at2759"/>
<evidence type="ECO:0000256" key="1">
    <source>
        <dbReference type="ARBA" id="ARBA00010458"/>
    </source>
</evidence>
<dbReference type="GeneID" id="113735142"/>
<proteinExistence type="inferred from homology"/>
<dbReference type="InterPro" id="IPR029069">
    <property type="entry name" value="HotDog_dom_sf"/>
</dbReference>
<keyword evidence="4" id="KW-0809">Transit peptide</keyword>
<keyword evidence="2" id="KW-0677">Repeat</keyword>
<dbReference type="GO" id="GO:0047617">
    <property type="term" value="F:fatty acyl-CoA hydrolase activity"/>
    <property type="evidence" value="ECO:0007669"/>
    <property type="project" value="TreeGrafter"/>
</dbReference>
<evidence type="ECO:0000256" key="3">
    <source>
        <dbReference type="ARBA" id="ARBA00022801"/>
    </source>
</evidence>
<reference evidence="7" key="2">
    <citation type="submission" date="2025-08" db="UniProtKB">
        <authorList>
            <consortium name="RefSeq"/>
        </authorList>
    </citation>
    <scope>IDENTIFICATION</scope>
    <source>
        <tissue evidence="7">Leaves</tissue>
    </source>
</reference>
<evidence type="ECO:0000256" key="2">
    <source>
        <dbReference type="ARBA" id="ARBA00022737"/>
    </source>
</evidence>
<comment type="similarity">
    <text evidence="1">Belongs to the acyl coenzyme A hydrolase family.</text>
</comment>
<dbReference type="AlphaFoldDB" id="A0A6P6WRG3"/>
<dbReference type="Proteomes" id="UP001652660">
    <property type="component" value="Chromosome 3c"/>
</dbReference>
<dbReference type="Pfam" id="PF03061">
    <property type="entry name" value="4HBT"/>
    <property type="match status" value="1"/>
</dbReference>
<protein>
    <submittedName>
        <fullName evidence="7">Acyl-coenzyme A thioesterase 2, chloroplastic-like isoform X1</fullName>
    </submittedName>
</protein>
<dbReference type="SUPFAM" id="SSF54637">
    <property type="entry name" value="Thioesterase/thiol ester dehydrase-isomerase"/>
    <property type="match status" value="2"/>
</dbReference>
<dbReference type="CDD" id="cd03442">
    <property type="entry name" value="BFIT_BACH"/>
    <property type="match status" value="2"/>
</dbReference>
<name>A0A6P6WRG3_COFAR</name>
<feature type="domain" description="HotDog ACOT-type" evidence="5">
    <location>
        <begin position="455"/>
        <end position="572"/>
    </location>
</feature>
<evidence type="ECO:0000259" key="5">
    <source>
        <dbReference type="PROSITE" id="PS51770"/>
    </source>
</evidence>
<dbReference type="PANTHER" id="PTHR12655">
    <property type="entry name" value="ACYL-COA THIOESTERASE"/>
    <property type="match status" value="1"/>
</dbReference>
<reference evidence="6" key="1">
    <citation type="journal article" date="2025" name="Foods">
        <title>Unveiling the Microbial Signatures of Arabica Coffee Cherries: Insights into Ripeness Specific Diversity, Functional Traits, and Implications for Quality and Safety.</title>
        <authorList>
            <consortium name="RefSeq"/>
            <person name="Tenea G.N."/>
            <person name="Cifuentes V."/>
            <person name="Reyes P."/>
            <person name="Cevallos-Vallejos M."/>
        </authorList>
    </citation>
    <scope>NUCLEOTIDE SEQUENCE [LARGE SCALE GENOMIC DNA]</scope>
</reference>